<evidence type="ECO:0000256" key="1">
    <source>
        <dbReference type="ARBA" id="ARBA00004125"/>
    </source>
</evidence>
<dbReference type="RefSeq" id="XP_037142480.1">
    <property type="nucleotide sequence ID" value="XM_037286585.1"/>
</dbReference>
<dbReference type="GO" id="GO:0032266">
    <property type="term" value="F:phosphatidylinositol-3-phosphate binding"/>
    <property type="evidence" value="ECO:0007669"/>
    <property type="project" value="UniProtKB-ARBA"/>
</dbReference>
<dbReference type="EMBL" id="CP058604">
    <property type="protein sequence ID" value="QLG70752.1"/>
    <property type="molecule type" value="Genomic_DNA"/>
</dbReference>
<dbReference type="CDD" id="cd15760">
    <property type="entry name" value="FYVE_scVPS27p_like"/>
    <property type="match status" value="1"/>
</dbReference>
<comment type="subcellular location">
    <subcellularLocation>
        <location evidence="1 10">Endosome membrane</location>
        <topology evidence="1 10">Peripheral membrane protein</topology>
        <orientation evidence="1 10">Cytoplasmic side</orientation>
    </subcellularLocation>
</comment>
<dbReference type="Pfam" id="PF00790">
    <property type="entry name" value="VHS"/>
    <property type="match status" value="1"/>
</dbReference>
<evidence type="ECO:0000256" key="9">
    <source>
        <dbReference type="ARBA" id="ARBA00023136"/>
    </source>
</evidence>
<sequence length="686" mass="77619">MSVNTTTELDALILKATSESIPNGELDLPPALEISDVLRSRRVSPKDGMRCLKKRVMATVSNPNTQLSTWKLIDICIKNGGIPFIKEICSREFMDTMENTIIKGDKNDELQELVSGMFYDLYLAFHGDSQLNYVAKVHDKLVRNGIHFPEKSSQDGKSAVMFDSRTPADWVDSDACMICSKKFSLLTRRHHCRSCGGVFCQDHSSNFIVLPDLGIYEAVRVCDNCFEDYNMKKGSGGKKKHHRSKKSKRKTSTSRGVEDYEDEEMEDDLRKAIELSLKESRGNVEPIIPIMERTEQKSQPKVSEEQEDPDLKAAIEASLREAAEEKKRREHLSQPPMKLNSPASAPPSVLTYNLTATEEEDIHLFASLVERMKTQSPAEILENSQLQALYQKVINTRPKLNGALNDAVQKYNMLMDMNTKISDIMNIYDELLERQLKNINLSERYSLPQAPSDPYLYYQKETAIESATAPVQAYQTDGVSTESNKIQYQPQQQYQYLQPQRERLASSLPQPKDHQYKTHPQLTHESEILPQSPYPPQTLAQQNNHAQSPVQMQQQQQQPYSNEMLEGQAAADPSHPSMSSVLSEPPYPMTEEETSTQEQSQRSNDGALNGEKYSTQRRLSNSRPYPLEDEDGNKVTQQSATITNFDFPTVPIKKVVEPQPLHDLPSVSSESQAVPTQSEEPLLIDL</sequence>
<gene>
    <name evidence="15" type="ORF">HG535_0A06940</name>
</gene>
<dbReference type="Pfam" id="PF02809">
    <property type="entry name" value="UIM"/>
    <property type="match status" value="2"/>
</dbReference>
<feature type="compositionally biased region" description="Polar residues" evidence="12">
    <location>
        <begin position="666"/>
        <end position="679"/>
    </location>
</feature>
<organism evidence="15 16">
    <name type="scientific">Zygotorulaspora mrakii</name>
    <name type="common">Zygosaccharomyces mrakii</name>
    <dbReference type="NCBI Taxonomy" id="42260"/>
    <lineage>
        <taxon>Eukaryota</taxon>
        <taxon>Fungi</taxon>
        <taxon>Dikarya</taxon>
        <taxon>Ascomycota</taxon>
        <taxon>Saccharomycotina</taxon>
        <taxon>Saccharomycetes</taxon>
        <taxon>Saccharomycetales</taxon>
        <taxon>Saccharomycetaceae</taxon>
        <taxon>Zygotorulaspora</taxon>
    </lineage>
</organism>
<dbReference type="Pfam" id="PF21356">
    <property type="entry name" value="Vps27_GAT-like"/>
    <property type="match status" value="1"/>
</dbReference>
<dbReference type="PANTHER" id="PTHR47794">
    <property type="entry name" value="VACUOLAR PROTEIN SORTING-ASSOCIATED PROTEIN 27"/>
    <property type="match status" value="1"/>
</dbReference>
<accession>A0A7H9AYU6</accession>
<keyword evidence="6 10" id="KW-0967">Endosome</keyword>
<dbReference type="GO" id="GO:0043130">
    <property type="term" value="F:ubiquitin binding"/>
    <property type="evidence" value="ECO:0007669"/>
    <property type="project" value="InterPro"/>
</dbReference>
<dbReference type="InterPro" id="IPR049425">
    <property type="entry name" value="Vps27_GAT-like"/>
</dbReference>
<keyword evidence="9 10" id="KW-0472">Membrane</keyword>
<dbReference type="GO" id="GO:0006623">
    <property type="term" value="P:protein targeting to vacuole"/>
    <property type="evidence" value="ECO:0007669"/>
    <property type="project" value="TreeGrafter"/>
</dbReference>
<dbReference type="SUPFAM" id="SSF57903">
    <property type="entry name" value="FYVE/PHD zinc finger"/>
    <property type="match status" value="1"/>
</dbReference>
<dbReference type="PIRSF" id="PIRSF036956">
    <property type="entry name" value="Hrs_Vps27"/>
    <property type="match status" value="1"/>
</dbReference>
<feature type="domain" description="FYVE-type" evidence="13">
    <location>
        <begin position="170"/>
        <end position="230"/>
    </location>
</feature>
<evidence type="ECO:0000256" key="11">
    <source>
        <dbReference type="PROSITE-ProRule" id="PRU00091"/>
    </source>
</evidence>
<dbReference type="GeneID" id="59234388"/>
<dbReference type="InterPro" id="IPR000306">
    <property type="entry name" value="Znf_FYVE"/>
</dbReference>
<dbReference type="Pfam" id="PF01363">
    <property type="entry name" value="FYVE"/>
    <property type="match status" value="1"/>
</dbReference>
<dbReference type="KEGG" id="zmk:HG535_0A06940"/>
<evidence type="ECO:0000256" key="8">
    <source>
        <dbReference type="ARBA" id="ARBA00022833"/>
    </source>
</evidence>
<evidence type="ECO:0000313" key="16">
    <source>
        <dbReference type="Proteomes" id="UP000509704"/>
    </source>
</evidence>
<comment type="function">
    <text evidence="10">Component of the ESCRT-0 complex which is the sorting receptor for ubiquitinated cargo proteins at the multivesicular body (MVB) and recruits ESCRT-I to the MVB outer membrane.</text>
</comment>
<dbReference type="InterPro" id="IPR003903">
    <property type="entry name" value="UIM_dom"/>
</dbReference>
<keyword evidence="4" id="KW-0479">Metal-binding</keyword>
<feature type="compositionally biased region" description="Basic residues" evidence="12">
    <location>
        <begin position="235"/>
        <end position="252"/>
    </location>
</feature>
<dbReference type="CDD" id="cd16979">
    <property type="entry name" value="VHS_Vps27"/>
    <property type="match status" value="1"/>
</dbReference>
<dbReference type="PROSITE" id="PS50330">
    <property type="entry name" value="UIM"/>
    <property type="match status" value="2"/>
</dbReference>
<dbReference type="InterPro" id="IPR008942">
    <property type="entry name" value="ENTH_VHS"/>
</dbReference>
<dbReference type="InterPro" id="IPR002014">
    <property type="entry name" value="VHS_dom"/>
</dbReference>
<dbReference type="Proteomes" id="UP000509704">
    <property type="component" value="Chromosome 1"/>
</dbReference>
<keyword evidence="8" id="KW-0862">Zinc</keyword>
<dbReference type="Gene3D" id="1.25.40.90">
    <property type="match status" value="1"/>
</dbReference>
<feature type="region of interest" description="Disordered" evidence="12">
    <location>
        <begin position="286"/>
        <end position="346"/>
    </location>
</feature>
<evidence type="ECO:0000259" key="14">
    <source>
        <dbReference type="PROSITE" id="PS50179"/>
    </source>
</evidence>
<comment type="subunit">
    <text evidence="10">Component of the ESCRT-0 complex composed of HSE1 and VPS27.</text>
</comment>
<keyword evidence="5" id="KW-0677">Repeat</keyword>
<evidence type="ECO:0000256" key="3">
    <source>
        <dbReference type="ARBA" id="ARBA00017753"/>
    </source>
</evidence>
<evidence type="ECO:0000313" key="15">
    <source>
        <dbReference type="EMBL" id="QLG70752.1"/>
    </source>
</evidence>
<feature type="domain" description="VHS" evidence="14">
    <location>
        <begin position="18"/>
        <end position="149"/>
    </location>
</feature>
<keyword evidence="16" id="KW-1185">Reference proteome</keyword>
<dbReference type="SMART" id="SM00288">
    <property type="entry name" value="VHS"/>
    <property type="match status" value="1"/>
</dbReference>
<dbReference type="SMART" id="SM00064">
    <property type="entry name" value="FYVE"/>
    <property type="match status" value="1"/>
</dbReference>
<dbReference type="InterPro" id="IPR017073">
    <property type="entry name" value="HGS/VPS27"/>
</dbReference>
<dbReference type="GO" id="GO:0010008">
    <property type="term" value="C:endosome membrane"/>
    <property type="evidence" value="ECO:0007669"/>
    <property type="project" value="UniProtKB-SubCell"/>
</dbReference>
<proteinExistence type="inferred from homology"/>
<evidence type="ECO:0000256" key="10">
    <source>
        <dbReference type="PIRNR" id="PIRNR036956"/>
    </source>
</evidence>
<dbReference type="InterPro" id="IPR013083">
    <property type="entry name" value="Znf_RING/FYVE/PHD"/>
</dbReference>
<dbReference type="SMART" id="SM00726">
    <property type="entry name" value="UIM"/>
    <property type="match status" value="2"/>
</dbReference>
<evidence type="ECO:0000256" key="5">
    <source>
        <dbReference type="ARBA" id="ARBA00022737"/>
    </source>
</evidence>
<dbReference type="GO" id="GO:0008270">
    <property type="term" value="F:zinc ion binding"/>
    <property type="evidence" value="ECO:0007669"/>
    <property type="project" value="UniProtKB-KW"/>
</dbReference>
<dbReference type="InterPro" id="IPR017455">
    <property type="entry name" value="Znf_FYVE-rel"/>
</dbReference>
<keyword evidence="7 11" id="KW-0863">Zinc-finger</keyword>
<comment type="similarity">
    <text evidence="2 10">Belongs to the VPS27 family.</text>
</comment>
<evidence type="ECO:0000256" key="6">
    <source>
        <dbReference type="ARBA" id="ARBA00022753"/>
    </source>
</evidence>
<dbReference type="Gene3D" id="1.20.5.1940">
    <property type="match status" value="1"/>
</dbReference>
<feature type="compositionally biased region" description="Polar residues" evidence="12">
    <location>
        <begin position="612"/>
        <end position="623"/>
    </location>
</feature>
<feature type="compositionally biased region" description="Basic and acidic residues" evidence="12">
    <location>
        <begin position="292"/>
        <end position="327"/>
    </location>
</feature>
<dbReference type="PROSITE" id="PS50179">
    <property type="entry name" value="VHS"/>
    <property type="match status" value="1"/>
</dbReference>
<feature type="region of interest" description="Disordered" evidence="12">
    <location>
        <begin position="527"/>
        <end position="686"/>
    </location>
</feature>
<dbReference type="PANTHER" id="PTHR47794:SF1">
    <property type="entry name" value="VACUOLAR PROTEIN SORTING-ASSOCIATED PROTEIN 27"/>
    <property type="match status" value="1"/>
</dbReference>
<dbReference type="AlphaFoldDB" id="A0A7H9AYU6"/>
<dbReference type="InterPro" id="IPR011011">
    <property type="entry name" value="Znf_FYVE_PHD"/>
</dbReference>
<evidence type="ECO:0000256" key="4">
    <source>
        <dbReference type="ARBA" id="ARBA00022723"/>
    </source>
</evidence>
<feature type="compositionally biased region" description="Polar residues" evidence="12">
    <location>
        <begin position="538"/>
        <end position="550"/>
    </location>
</feature>
<protein>
    <recommendedName>
        <fullName evidence="3 10">Vacuolar protein sorting-associated protein 27</fullName>
    </recommendedName>
</protein>
<dbReference type="OrthoDB" id="957735at2759"/>
<evidence type="ECO:0000256" key="2">
    <source>
        <dbReference type="ARBA" id="ARBA00008597"/>
    </source>
</evidence>
<reference evidence="15 16" key="1">
    <citation type="submission" date="2020-07" db="EMBL/GenBank/DDBJ databases">
        <title>The yeast mating-type switching endonuclease HO is a domesticated member of an unorthodox homing genetic element family.</title>
        <authorList>
            <person name="Coughlan A.Y."/>
            <person name="Lombardi L."/>
            <person name="Braun-Galleani S."/>
            <person name="Martos A.R."/>
            <person name="Galeote V."/>
            <person name="Bigey F."/>
            <person name="Dequin S."/>
            <person name="Byrne K.P."/>
            <person name="Wolfe K.H."/>
        </authorList>
    </citation>
    <scope>NUCLEOTIDE SEQUENCE [LARGE SCALE GENOMIC DNA]</scope>
    <source>
        <strain evidence="15 16">NRRL Y-6702</strain>
    </source>
</reference>
<dbReference type="Gene3D" id="6.10.140.100">
    <property type="match status" value="1"/>
</dbReference>
<feature type="region of interest" description="Disordered" evidence="12">
    <location>
        <begin position="233"/>
        <end position="265"/>
    </location>
</feature>
<dbReference type="PROSITE" id="PS50178">
    <property type="entry name" value="ZF_FYVE"/>
    <property type="match status" value="1"/>
</dbReference>
<name>A0A7H9AYU6_ZYGMR</name>
<dbReference type="SUPFAM" id="SSF48464">
    <property type="entry name" value="ENTH/VHS domain"/>
    <property type="match status" value="1"/>
</dbReference>
<feature type="compositionally biased region" description="Polar residues" evidence="12">
    <location>
        <begin position="634"/>
        <end position="646"/>
    </location>
</feature>
<evidence type="ECO:0000256" key="7">
    <source>
        <dbReference type="ARBA" id="ARBA00022771"/>
    </source>
</evidence>
<dbReference type="GO" id="GO:0043328">
    <property type="term" value="P:protein transport to vacuole involved in ubiquitin-dependent protein catabolic process via the multivesicular body sorting pathway"/>
    <property type="evidence" value="ECO:0007669"/>
    <property type="project" value="TreeGrafter"/>
</dbReference>
<dbReference type="Gene3D" id="3.30.40.10">
    <property type="entry name" value="Zinc/RING finger domain, C3HC4 (zinc finger)"/>
    <property type="match status" value="1"/>
</dbReference>
<evidence type="ECO:0000256" key="12">
    <source>
        <dbReference type="SAM" id="MobiDB-lite"/>
    </source>
</evidence>
<dbReference type="GO" id="GO:0033565">
    <property type="term" value="C:ESCRT-0 complex"/>
    <property type="evidence" value="ECO:0007669"/>
    <property type="project" value="TreeGrafter"/>
</dbReference>
<evidence type="ECO:0000259" key="13">
    <source>
        <dbReference type="PROSITE" id="PS50178"/>
    </source>
</evidence>
<dbReference type="CDD" id="cd21385">
    <property type="entry name" value="GAT_Vps27"/>
    <property type="match status" value="1"/>
</dbReference>